<reference evidence="2 3" key="2">
    <citation type="submission" date="2009-05" db="EMBL/GenBank/DDBJ databases">
        <authorList>
            <person name="Harkins D.M."/>
            <person name="DeShazer D."/>
            <person name="Woods D.E."/>
            <person name="Brinkac L.M."/>
            <person name="Brown K.A."/>
            <person name="Hung G.C."/>
            <person name="Tuanyok A."/>
            <person name="Zhang B."/>
            <person name="Nierman W.C."/>
        </authorList>
    </citation>
    <scope>NUCLEOTIDE SEQUENCE [LARGE SCALE GENOMIC DNA]</scope>
    <source>
        <strain evidence="2 3">1710a</strain>
    </source>
</reference>
<accession>A0A0E1W2K0</accession>
<evidence type="ECO:0000256" key="1">
    <source>
        <dbReference type="SAM" id="MobiDB-lite"/>
    </source>
</evidence>
<feature type="compositionally biased region" description="Basic residues" evidence="1">
    <location>
        <begin position="1"/>
        <end position="13"/>
    </location>
</feature>
<proteinExistence type="predicted"/>
<reference evidence="3" key="1">
    <citation type="submission" date="2007-08" db="EMBL/GenBank/DDBJ databases">
        <title>Annotation of Burkholderia pseudomallei 1710a.</title>
        <authorList>
            <person name="Harkins D.M."/>
            <person name="DeShazer D."/>
            <person name="Woods D.E."/>
            <person name="Brinkac L.M."/>
            <person name="Brown K.A."/>
            <person name="Hung G.C."/>
            <person name="Tuanyok A."/>
            <person name="Zhang B."/>
            <person name="Nierman W.C."/>
        </authorList>
    </citation>
    <scope>NUCLEOTIDE SEQUENCE [LARGE SCALE GENOMIC DNA]</scope>
    <source>
        <strain evidence="3">1710a</strain>
    </source>
</reference>
<evidence type="ECO:0000313" key="2">
    <source>
        <dbReference type="EMBL" id="EET06521.1"/>
    </source>
</evidence>
<organism evidence="2 3">
    <name type="scientific">Burkholderia pseudomallei 1710a</name>
    <dbReference type="NCBI Taxonomy" id="320371"/>
    <lineage>
        <taxon>Bacteria</taxon>
        <taxon>Pseudomonadati</taxon>
        <taxon>Pseudomonadota</taxon>
        <taxon>Betaproteobacteria</taxon>
        <taxon>Burkholderiales</taxon>
        <taxon>Burkholderiaceae</taxon>
        <taxon>Burkholderia</taxon>
        <taxon>pseudomallei group</taxon>
    </lineage>
</organism>
<protein>
    <submittedName>
        <fullName evidence="2">Uncharacterized protein</fullName>
    </submittedName>
</protein>
<feature type="region of interest" description="Disordered" evidence="1">
    <location>
        <begin position="1"/>
        <end position="55"/>
    </location>
</feature>
<gene>
    <name evidence="2" type="ORF">BURPS1710A_0632</name>
</gene>
<evidence type="ECO:0000313" key="3">
    <source>
        <dbReference type="Proteomes" id="UP000001812"/>
    </source>
</evidence>
<dbReference type="Proteomes" id="UP000001812">
    <property type="component" value="Chromosome I"/>
</dbReference>
<sequence>MNRSEKGRRKHAAMRAVEAGRRGGTTGSSPRRSDGCRRRRGRVQPVTGAIAAGSE</sequence>
<name>A0A0E1W2K0_BURPE</name>
<dbReference type="HOGENOM" id="CLU_3023248_0_0_4"/>
<dbReference type="EMBL" id="CM000832">
    <property type="protein sequence ID" value="EET06521.1"/>
    <property type="molecule type" value="Genomic_DNA"/>
</dbReference>
<dbReference type="AlphaFoldDB" id="A0A0E1W2K0"/>